<reference evidence="1" key="1">
    <citation type="journal article" date="2021" name="G3 (Bethesda)">
        <title>Genome and transcriptome analysis of the beet armyworm Spodoptera exigua reveals targets for pest control. .</title>
        <authorList>
            <person name="Simon S."/>
            <person name="Breeschoten T."/>
            <person name="Jansen H.J."/>
            <person name="Dirks R.P."/>
            <person name="Schranz M.E."/>
            <person name="Ros V.I.D."/>
        </authorList>
    </citation>
    <scope>NUCLEOTIDE SEQUENCE</scope>
    <source>
        <strain evidence="1">TB_SE_WUR_2020</strain>
    </source>
</reference>
<accession>A0A922SHS0</accession>
<name>A0A922SHS0_SPOEX</name>
<dbReference type="Proteomes" id="UP000814243">
    <property type="component" value="Unassembled WGS sequence"/>
</dbReference>
<evidence type="ECO:0000313" key="2">
    <source>
        <dbReference type="Proteomes" id="UP000814243"/>
    </source>
</evidence>
<gene>
    <name evidence="1" type="ORF">HF086_009322</name>
</gene>
<dbReference type="EMBL" id="JACEFF010000438">
    <property type="protein sequence ID" value="KAH9637654.1"/>
    <property type="molecule type" value="Genomic_DNA"/>
</dbReference>
<comment type="caution">
    <text evidence="1">The sequence shown here is derived from an EMBL/GenBank/DDBJ whole genome shotgun (WGS) entry which is preliminary data.</text>
</comment>
<dbReference type="AlphaFoldDB" id="A0A922SHS0"/>
<proteinExistence type="predicted"/>
<protein>
    <submittedName>
        <fullName evidence="1">Uncharacterized protein</fullName>
    </submittedName>
</protein>
<evidence type="ECO:0000313" key="1">
    <source>
        <dbReference type="EMBL" id="KAH9637654.1"/>
    </source>
</evidence>
<organism evidence="1 2">
    <name type="scientific">Spodoptera exigua</name>
    <name type="common">Beet armyworm</name>
    <name type="synonym">Noctua fulgens</name>
    <dbReference type="NCBI Taxonomy" id="7107"/>
    <lineage>
        <taxon>Eukaryota</taxon>
        <taxon>Metazoa</taxon>
        <taxon>Ecdysozoa</taxon>
        <taxon>Arthropoda</taxon>
        <taxon>Hexapoda</taxon>
        <taxon>Insecta</taxon>
        <taxon>Pterygota</taxon>
        <taxon>Neoptera</taxon>
        <taxon>Endopterygota</taxon>
        <taxon>Lepidoptera</taxon>
        <taxon>Glossata</taxon>
        <taxon>Ditrysia</taxon>
        <taxon>Noctuoidea</taxon>
        <taxon>Noctuidae</taxon>
        <taxon>Amphipyrinae</taxon>
        <taxon>Spodoptera</taxon>
    </lineage>
</organism>
<sequence length="104" mass="11832">MVKMVSGMKLKKKTIRQRTLQEATKITSSPGPGHAADAFLLRFNALFTTSSKGVLLRRGWRVATLLYDSVLAYLPPFVINLHPAPWTSNIYMLIRSQFCTRDYK</sequence>